<feature type="compositionally biased region" description="Acidic residues" evidence="1">
    <location>
        <begin position="13"/>
        <end position="22"/>
    </location>
</feature>
<proteinExistence type="predicted"/>
<dbReference type="SUPFAM" id="SSF51261">
    <property type="entry name" value="Duplicated hybrid motif"/>
    <property type="match status" value="1"/>
</dbReference>
<dbReference type="Proteomes" id="UP000472755">
    <property type="component" value="Unassembled WGS sequence"/>
</dbReference>
<protein>
    <submittedName>
        <fullName evidence="3">Peptidoglycan DD-metalloendopeptidase family protein</fullName>
    </submittedName>
</protein>
<dbReference type="InterPro" id="IPR050570">
    <property type="entry name" value="Cell_wall_metabolism_enzyme"/>
</dbReference>
<sequence length="242" mass="26583">MHQISHSTRTVEHEEEIITTDEEGSKTVEWVTVSETILEIEVAHKTTDEMATAYGFTPRQNEQLTLLEAPQYDALWMELLGGYVSGGGQIIDPDSDWVGTGIFAWPLPQSFTITSPFGYRQDPFTGEWSYHSGTDIAAPQGTPILAAADGTVTIANGTDPWGGSYGYHVKIDHGGGMETLYAHCSSICVTPAQQVQQGEVIGYVGSTGNSTGDHLHFEVWENGKRTNALDYYVYFFHIKKGL</sequence>
<dbReference type="CDD" id="cd12797">
    <property type="entry name" value="M23_peptidase"/>
    <property type="match status" value="1"/>
</dbReference>
<feature type="region of interest" description="Disordered" evidence="1">
    <location>
        <begin position="1"/>
        <end position="24"/>
    </location>
</feature>
<evidence type="ECO:0000313" key="4">
    <source>
        <dbReference type="Proteomes" id="UP000472755"/>
    </source>
</evidence>
<feature type="domain" description="M23ase beta-sheet core" evidence="2">
    <location>
        <begin position="130"/>
        <end position="227"/>
    </location>
</feature>
<dbReference type="Pfam" id="PF01551">
    <property type="entry name" value="Peptidase_M23"/>
    <property type="match status" value="1"/>
</dbReference>
<comment type="caution">
    <text evidence="3">The sequence shown here is derived from an EMBL/GenBank/DDBJ whole genome shotgun (WGS) entry which is preliminary data.</text>
</comment>
<name>A0A6L6LX47_9FIRM</name>
<evidence type="ECO:0000313" key="3">
    <source>
        <dbReference type="EMBL" id="MTS29366.1"/>
    </source>
</evidence>
<dbReference type="Gene3D" id="2.70.70.10">
    <property type="entry name" value="Glucose Permease (Domain IIA)"/>
    <property type="match status" value="1"/>
</dbReference>
<dbReference type="PANTHER" id="PTHR21666:SF270">
    <property type="entry name" value="MUREIN HYDROLASE ACTIVATOR ENVC"/>
    <property type="match status" value="1"/>
</dbReference>
<dbReference type="InterPro" id="IPR016047">
    <property type="entry name" value="M23ase_b-sheet_dom"/>
</dbReference>
<accession>A0A6L6LX47</accession>
<dbReference type="GO" id="GO:0004222">
    <property type="term" value="F:metalloendopeptidase activity"/>
    <property type="evidence" value="ECO:0007669"/>
    <property type="project" value="TreeGrafter"/>
</dbReference>
<dbReference type="PANTHER" id="PTHR21666">
    <property type="entry name" value="PEPTIDASE-RELATED"/>
    <property type="match status" value="1"/>
</dbReference>
<organism evidence="3 4">
    <name type="scientific">Ruthenibacterium lactatiformans</name>
    <dbReference type="NCBI Taxonomy" id="1550024"/>
    <lineage>
        <taxon>Bacteria</taxon>
        <taxon>Bacillati</taxon>
        <taxon>Bacillota</taxon>
        <taxon>Clostridia</taxon>
        <taxon>Eubacteriales</taxon>
        <taxon>Oscillospiraceae</taxon>
        <taxon>Ruthenibacterium</taxon>
    </lineage>
</organism>
<gene>
    <name evidence="3" type="ORF">GMD59_19150</name>
</gene>
<evidence type="ECO:0000259" key="2">
    <source>
        <dbReference type="Pfam" id="PF01551"/>
    </source>
</evidence>
<reference evidence="3 4" key="1">
    <citation type="journal article" date="2019" name="Nat. Med.">
        <title>A library of human gut bacterial isolates paired with longitudinal multiomics data enables mechanistic microbiome research.</title>
        <authorList>
            <person name="Poyet M."/>
            <person name="Groussin M."/>
            <person name="Gibbons S.M."/>
            <person name="Avila-Pacheco J."/>
            <person name="Jiang X."/>
            <person name="Kearney S.M."/>
            <person name="Perrotta A.R."/>
            <person name="Berdy B."/>
            <person name="Zhao S."/>
            <person name="Lieberman T.D."/>
            <person name="Swanson P.K."/>
            <person name="Smith M."/>
            <person name="Roesemann S."/>
            <person name="Alexander J.E."/>
            <person name="Rich S.A."/>
            <person name="Livny J."/>
            <person name="Vlamakis H."/>
            <person name="Clish C."/>
            <person name="Bullock K."/>
            <person name="Deik A."/>
            <person name="Scott J."/>
            <person name="Pierce K.A."/>
            <person name="Xavier R.J."/>
            <person name="Alm E.J."/>
        </authorList>
    </citation>
    <scope>NUCLEOTIDE SEQUENCE [LARGE SCALE GENOMIC DNA]</scope>
    <source>
        <strain evidence="3 4">BIOML-A4</strain>
    </source>
</reference>
<evidence type="ECO:0000256" key="1">
    <source>
        <dbReference type="SAM" id="MobiDB-lite"/>
    </source>
</evidence>
<dbReference type="InterPro" id="IPR011055">
    <property type="entry name" value="Dup_hybrid_motif"/>
</dbReference>
<dbReference type="AlphaFoldDB" id="A0A6L6LX47"/>
<dbReference type="EMBL" id="WMZU01000075">
    <property type="protein sequence ID" value="MTS29366.1"/>
    <property type="molecule type" value="Genomic_DNA"/>
</dbReference>